<gene>
    <name evidence="1" type="ORF">CDAR_471131</name>
</gene>
<comment type="caution">
    <text evidence="1">The sequence shown here is derived from an EMBL/GenBank/DDBJ whole genome shotgun (WGS) entry which is preliminary data.</text>
</comment>
<organism evidence="1 2">
    <name type="scientific">Caerostris darwini</name>
    <dbReference type="NCBI Taxonomy" id="1538125"/>
    <lineage>
        <taxon>Eukaryota</taxon>
        <taxon>Metazoa</taxon>
        <taxon>Ecdysozoa</taxon>
        <taxon>Arthropoda</taxon>
        <taxon>Chelicerata</taxon>
        <taxon>Arachnida</taxon>
        <taxon>Araneae</taxon>
        <taxon>Araneomorphae</taxon>
        <taxon>Entelegynae</taxon>
        <taxon>Araneoidea</taxon>
        <taxon>Araneidae</taxon>
        <taxon>Caerostris</taxon>
    </lineage>
</organism>
<dbReference type="AlphaFoldDB" id="A0AAV4QPA8"/>
<proteinExistence type="predicted"/>
<reference evidence="1 2" key="1">
    <citation type="submission" date="2021-06" db="EMBL/GenBank/DDBJ databases">
        <title>Caerostris darwini draft genome.</title>
        <authorList>
            <person name="Kono N."/>
            <person name="Arakawa K."/>
        </authorList>
    </citation>
    <scope>NUCLEOTIDE SEQUENCE [LARGE SCALE GENOMIC DNA]</scope>
</reference>
<protein>
    <submittedName>
        <fullName evidence="1">Uncharacterized protein</fullName>
    </submittedName>
</protein>
<evidence type="ECO:0000313" key="2">
    <source>
        <dbReference type="Proteomes" id="UP001054837"/>
    </source>
</evidence>
<name>A0AAV4QPA8_9ARAC</name>
<dbReference type="Proteomes" id="UP001054837">
    <property type="component" value="Unassembled WGS sequence"/>
</dbReference>
<evidence type="ECO:0000313" key="1">
    <source>
        <dbReference type="EMBL" id="GIY10221.1"/>
    </source>
</evidence>
<sequence>MYLSCNCLPYRVRRGVNGGEFDGGGGGLIRGFLGTSGDALMGLYYRDGGALRKIWCVAIPPGRVRKGYDTESGDQSTRNEMRKLPSIIDFLARYLIAAISLRR</sequence>
<accession>A0AAV4QPA8</accession>
<keyword evidence="2" id="KW-1185">Reference proteome</keyword>
<dbReference type="EMBL" id="BPLQ01004730">
    <property type="protein sequence ID" value="GIY10221.1"/>
    <property type="molecule type" value="Genomic_DNA"/>
</dbReference>